<dbReference type="Pfam" id="PF08562">
    <property type="entry name" value="Crisp"/>
    <property type="match status" value="1"/>
</dbReference>
<evidence type="ECO:0000256" key="3">
    <source>
        <dbReference type="SAM" id="SignalP"/>
    </source>
</evidence>
<organism evidence="5">
    <name type="scientific">Hemiscolopendra marginata</name>
    <dbReference type="NCBI Taxonomy" id="943146"/>
    <lineage>
        <taxon>Eukaryota</taxon>
        <taxon>Metazoa</taxon>
        <taxon>Ecdysozoa</taxon>
        <taxon>Arthropoda</taxon>
        <taxon>Myriapoda</taxon>
        <taxon>Chilopoda</taxon>
        <taxon>Pleurostigmophora</taxon>
        <taxon>Scolopendromorpha</taxon>
        <taxon>Scolopendridae</taxon>
        <taxon>Hemiscolopendra</taxon>
    </lineage>
</organism>
<protein>
    <recommendedName>
        <fullName evidence="2">Cysteine-rich venom protein</fullName>
    </recommendedName>
</protein>
<dbReference type="GO" id="GO:0005576">
    <property type="term" value="C:extracellular region"/>
    <property type="evidence" value="ECO:0007669"/>
    <property type="project" value="InterPro"/>
</dbReference>
<keyword evidence="3" id="KW-0732">Signal</keyword>
<dbReference type="PRINTS" id="PR00837">
    <property type="entry name" value="V5TPXLIKE"/>
</dbReference>
<dbReference type="Gene3D" id="3.40.33.10">
    <property type="entry name" value="CAP"/>
    <property type="match status" value="1"/>
</dbReference>
<dbReference type="InterPro" id="IPR001283">
    <property type="entry name" value="CRISP-related"/>
</dbReference>
<dbReference type="PANTHER" id="PTHR10334">
    <property type="entry name" value="CYSTEINE-RICH SECRETORY PROTEIN-RELATED"/>
    <property type="match status" value="1"/>
</dbReference>
<proteinExistence type="inferred from homology"/>
<dbReference type="AlphaFoldDB" id="A0A646QFP5"/>
<evidence type="ECO:0000259" key="4">
    <source>
        <dbReference type="SMART" id="SM00198"/>
    </source>
</evidence>
<dbReference type="EMBL" id="GHBY01000237">
    <property type="protein sequence ID" value="MUP40414.1"/>
    <property type="molecule type" value="Transcribed_RNA"/>
</dbReference>
<dbReference type="InterPro" id="IPR042076">
    <property type="entry name" value="Crisp-like_dom"/>
</dbReference>
<comment type="similarity">
    <text evidence="1">Belongs to the CRISP family. Venom allergen 5-like subfamily.</text>
</comment>
<dbReference type="InterPro" id="IPR014044">
    <property type="entry name" value="CAP_dom"/>
</dbReference>
<dbReference type="SMART" id="SM00198">
    <property type="entry name" value="SCP"/>
    <property type="match status" value="1"/>
</dbReference>
<evidence type="ECO:0000313" key="5">
    <source>
        <dbReference type="EMBL" id="MUP40414.1"/>
    </source>
</evidence>
<evidence type="ECO:0000256" key="1">
    <source>
        <dbReference type="ARBA" id="ARBA00009169"/>
    </source>
</evidence>
<dbReference type="Pfam" id="PF00188">
    <property type="entry name" value="CAP"/>
    <property type="match status" value="1"/>
</dbReference>
<dbReference type="PROSITE" id="PS01009">
    <property type="entry name" value="CRISP_1"/>
    <property type="match status" value="1"/>
</dbReference>
<name>A0A646QFP5_9MYRI</name>
<dbReference type="InterPro" id="IPR013871">
    <property type="entry name" value="Cysteine_rich_secretory"/>
</dbReference>
<feature type="chain" id="PRO_5024916867" description="Cysteine-rich venom protein" evidence="3">
    <location>
        <begin position="16"/>
        <end position="262"/>
    </location>
</feature>
<feature type="signal peptide" evidence="3">
    <location>
        <begin position="1"/>
        <end position="15"/>
    </location>
</feature>
<feature type="domain" description="SCP" evidence="4">
    <location>
        <begin position="47"/>
        <end position="191"/>
    </location>
</feature>
<sequence>MMNFLFLFLVTTVVSVYLVSITARQLRKPKVYGNAIPKKELETNYDNTKKKIVLYHNYFRTKVDPPARDMLHMKWYRKAQDAAQRWAEACELLIHDNVTGRWTEDYGSCGQNIFVANVQVPWFFAIKTWFLEKDNFTYGGQNDLGVVGHYTQMVWYSSHKVGCGFHYCAHAKPRPYFNYVCNYCPIGNFPDRLGRPYEEGKPCGECKGSCKYKKLCTNFCPYADLWMNCQELNATWHDWLCKGERPVDHCRATCQCGTNTIF</sequence>
<dbReference type="InterPro" id="IPR018244">
    <property type="entry name" value="Allrgn_V5/Tpx1_CS"/>
</dbReference>
<accession>A0A646QFP5</accession>
<dbReference type="SUPFAM" id="SSF57546">
    <property type="entry name" value="Crisp domain-like"/>
    <property type="match status" value="1"/>
</dbReference>
<reference evidence="5" key="1">
    <citation type="submission" date="2018-11" db="EMBL/GenBank/DDBJ databases">
        <title>Venom-gland transcriptomics and venom proteomics of the Florida green centipede (Hemiscolopendra marginata) reveal sex-based variation in a centipede venom.</title>
        <authorList>
            <person name="Nystrom G.S."/>
            <person name="Ward M.J."/>
            <person name="Ellsworth S.A."/>
            <person name="Rokyta D.R."/>
        </authorList>
    </citation>
    <scope>NUCLEOTIDE SEQUENCE</scope>
    <source>
        <tissue evidence="5">Venom gland</tissue>
    </source>
</reference>
<evidence type="ECO:0000256" key="2">
    <source>
        <dbReference type="ARBA" id="ARBA00032745"/>
    </source>
</evidence>
<dbReference type="Gene3D" id="1.10.10.740">
    <property type="entry name" value="Crisp domain"/>
    <property type="match status" value="1"/>
</dbReference>
<dbReference type="SUPFAM" id="SSF55797">
    <property type="entry name" value="PR-1-like"/>
    <property type="match status" value="1"/>
</dbReference>
<dbReference type="InterPro" id="IPR035940">
    <property type="entry name" value="CAP_sf"/>
</dbReference>